<feature type="transmembrane region" description="Helical" evidence="1">
    <location>
        <begin position="127"/>
        <end position="151"/>
    </location>
</feature>
<evidence type="ECO:0000256" key="1">
    <source>
        <dbReference type="SAM" id="Phobius"/>
    </source>
</evidence>
<dbReference type="KEGG" id="bbel:109479808"/>
<dbReference type="PANTHER" id="PTHR36694">
    <property type="entry name" value="PASIFLORA 1, ISOFORM A-RELATED"/>
    <property type="match status" value="1"/>
</dbReference>
<keyword evidence="1" id="KW-0812">Transmembrane</keyword>
<reference evidence="3" key="1">
    <citation type="submission" date="2025-08" db="UniProtKB">
        <authorList>
            <consortium name="RefSeq"/>
        </authorList>
    </citation>
    <scope>IDENTIFICATION</scope>
    <source>
        <tissue evidence="3">Gonad</tissue>
    </source>
</reference>
<protein>
    <submittedName>
        <fullName evidence="3">Uncharacterized protein LOC109479808</fullName>
    </submittedName>
</protein>
<feature type="transmembrane region" description="Helical" evidence="1">
    <location>
        <begin position="12"/>
        <end position="37"/>
    </location>
</feature>
<dbReference type="AlphaFoldDB" id="A0A6P5A6H6"/>
<dbReference type="Proteomes" id="UP000515135">
    <property type="component" value="Unplaced"/>
</dbReference>
<dbReference type="GeneID" id="109479808"/>
<dbReference type="RefSeq" id="XP_019637386.1">
    <property type="nucleotide sequence ID" value="XM_019781827.1"/>
</dbReference>
<feature type="transmembrane region" description="Helical" evidence="1">
    <location>
        <begin position="79"/>
        <end position="107"/>
    </location>
</feature>
<keyword evidence="1" id="KW-1133">Transmembrane helix</keyword>
<name>A0A6P5A6H6_BRABE</name>
<gene>
    <name evidence="3" type="primary">LOC109479808</name>
</gene>
<evidence type="ECO:0000313" key="2">
    <source>
        <dbReference type="Proteomes" id="UP000515135"/>
    </source>
</evidence>
<dbReference type="PANTHER" id="PTHR36694:SF11">
    <property type="entry name" value="LP21121P-RELATED"/>
    <property type="match status" value="1"/>
</dbReference>
<proteinExistence type="predicted"/>
<accession>A0A6P5A6H6</accession>
<evidence type="ECO:0000313" key="3">
    <source>
        <dbReference type="RefSeq" id="XP_019637386.1"/>
    </source>
</evidence>
<keyword evidence="2" id="KW-1185">Reference proteome</keyword>
<feature type="transmembrane region" description="Helical" evidence="1">
    <location>
        <begin position="49"/>
        <end position="72"/>
    </location>
</feature>
<sequence>MEGRTMCCGLLSLRAGAFWVAIVYTILTLLNLAYWVTYVAHLGADGMSGVGLAFTILGTIFCFLLLIGLCTYRPGLCSAWLGVSGIYLLADFVVSILLTYFVVWWPFWYEKGIEQVFPGPIYGLQRWMYLCPKWLILFLSVVFLIYGAIVITSHGKEMNTKSYRPGGNSRA</sequence>
<keyword evidence="1" id="KW-0472">Membrane</keyword>
<organism evidence="2 3">
    <name type="scientific">Branchiostoma belcheri</name>
    <name type="common">Amphioxus</name>
    <dbReference type="NCBI Taxonomy" id="7741"/>
    <lineage>
        <taxon>Eukaryota</taxon>
        <taxon>Metazoa</taxon>
        <taxon>Chordata</taxon>
        <taxon>Cephalochordata</taxon>
        <taxon>Leptocardii</taxon>
        <taxon>Amphioxiformes</taxon>
        <taxon>Branchiostomatidae</taxon>
        <taxon>Branchiostoma</taxon>
    </lineage>
</organism>
<dbReference type="OrthoDB" id="9985870at2759"/>